<feature type="region of interest" description="Disordered" evidence="1">
    <location>
        <begin position="140"/>
        <end position="203"/>
    </location>
</feature>
<feature type="compositionally biased region" description="Basic and acidic residues" evidence="1">
    <location>
        <begin position="156"/>
        <end position="165"/>
    </location>
</feature>
<name>A0ABX0S9Z7_PONBL</name>
<evidence type="ECO:0000313" key="3">
    <source>
        <dbReference type="Proteomes" id="UP001165941"/>
    </source>
</evidence>
<protein>
    <submittedName>
        <fullName evidence="2">Uncharacterized protein</fullName>
    </submittedName>
</protein>
<comment type="caution">
    <text evidence="2">The sequence shown here is derived from an EMBL/GenBank/DDBJ whole genome shotgun (WGS) entry which is preliminary data.</text>
</comment>
<reference evidence="2" key="1">
    <citation type="submission" date="2018-05" db="EMBL/GenBank/DDBJ databases">
        <authorList>
            <person name="Pedro S.L.S."/>
            <person name="Freitas R.C."/>
            <person name="Barreto A.S."/>
            <person name="Lima A.O.S."/>
        </authorList>
    </citation>
    <scope>NUCLEOTIDE SEQUENCE</scope>
    <source>
        <strain evidence="2">BP203</strain>
        <tissue evidence="2">Muscle</tissue>
    </source>
</reference>
<evidence type="ECO:0000313" key="2">
    <source>
        <dbReference type="EMBL" id="NIG61443.1"/>
    </source>
</evidence>
<keyword evidence="3" id="KW-1185">Reference proteome</keyword>
<feature type="compositionally biased region" description="Polar residues" evidence="1">
    <location>
        <begin position="1"/>
        <end position="10"/>
    </location>
</feature>
<dbReference type="EMBL" id="PGGH01302261">
    <property type="protein sequence ID" value="NIG61443.1"/>
    <property type="molecule type" value="Genomic_DNA"/>
</dbReference>
<evidence type="ECO:0000256" key="1">
    <source>
        <dbReference type="SAM" id="MobiDB-lite"/>
    </source>
</evidence>
<dbReference type="Proteomes" id="UP001165941">
    <property type="component" value="Unassembled WGS sequence"/>
</dbReference>
<gene>
    <name evidence="2" type="ORF">BU61_10165</name>
</gene>
<proteinExistence type="predicted"/>
<organism evidence="2 3">
    <name type="scientific">Pontoporia blainvillei</name>
    <name type="common">Franciscana</name>
    <name type="synonym">Delphinus blainvillei</name>
    <dbReference type="NCBI Taxonomy" id="48723"/>
    <lineage>
        <taxon>Eukaryota</taxon>
        <taxon>Metazoa</taxon>
        <taxon>Chordata</taxon>
        <taxon>Craniata</taxon>
        <taxon>Vertebrata</taxon>
        <taxon>Euteleostomi</taxon>
        <taxon>Mammalia</taxon>
        <taxon>Eutheria</taxon>
        <taxon>Laurasiatheria</taxon>
        <taxon>Artiodactyla</taxon>
        <taxon>Whippomorpha</taxon>
        <taxon>Cetacea</taxon>
        <taxon>Odontoceti</taxon>
        <taxon>Pontoporiidae</taxon>
        <taxon>Pontoporia</taxon>
    </lineage>
</organism>
<accession>A0ABX0S9Z7</accession>
<sequence>MGMSRTSSAEENALGELKRSVFQPARPNQYEACRDQENARRVSDITCDAGSFFPRPVPAPSRPATAQAHAHLRFRAPRYPQCSAAPNCRKGRVSAASERLAFRVVRRQRLRASPSSSCRGARVPEGVQLRLSLAGATYLRNAPQETGSGRGQQKGGAEKEGEDYRMTPLAPLHPAFASPPTRQPSPGRVRNDPYPSAQTRLCR</sequence>
<feature type="region of interest" description="Disordered" evidence="1">
    <location>
        <begin position="1"/>
        <end position="21"/>
    </location>
</feature>